<dbReference type="CDD" id="cd01298">
    <property type="entry name" value="ATZ_TRZ_like"/>
    <property type="match status" value="1"/>
</dbReference>
<dbReference type="SUPFAM" id="SSF51556">
    <property type="entry name" value="Metallo-dependent hydrolases"/>
    <property type="match status" value="1"/>
</dbReference>
<dbReference type="EMBL" id="VLKH01000009">
    <property type="protein sequence ID" value="TWH78453.1"/>
    <property type="molecule type" value="Genomic_DNA"/>
</dbReference>
<proteinExistence type="predicted"/>
<dbReference type="InterPro" id="IPR011059">
    <property type="entry name" value="Metal-dep_hydrolase_composite"/>
</dbReference>
<dbReference type="Gene3D" id="2.30.40.10">
    <property type="entry name" value="Urease, subunit C, domain 1"/>
    <property type="match status" value="1"/>
</dbReference>
<dbReference type="Pfam" id="PF01979">
    <property type="entry name" value="Amidohydro_1"/>
    <property type="match status" value="1"/>
</dbReference>
<organism evidence="3 4">
    <name type="scientific">Sedimentibacter saalensis</name>
    <dbReference type="NCBI Taxonomy" id="130788"/>
    <lineage>
        <taxon>Bacteria</taxon>
        <taxon>Bacillati</taxon>
        <taxon>Bacillota</taxon>
        <taxon>Tissierellia</taxon>
        <taxon>Sedimentibacter</taxon>
    </lineage>
</organism>
<dbReference type="SUPFAM" id="SSF51338">
    <property type="entry name" value="Composite domain of metallo-dependent hydrolases"/>
    <property type="match status" value="1"/>
</dbReference>
<dbReference type="AlphaFoldDB" id="A0A562J5T5"/>
<sequence length="454" mass="50731">MSRIILKDAYIITMNKCRQVYEKGSIVVENDKIIKVGELIDSDLTDAAEIIDLKGKIVMPGLINTHVHMSQQLGRGLADDVDLLTWLRDRIWPYESSMTEEEQYISALACCVEMIKSGVTSFAESGGFHVDGLGRAVDEAGLRCALARSTMDSGVGLPLSWRESTDYTLNKQEEAFEKWNNKGNGRIKYWFAIRTIFNATDELLIRTKELADRHGTGIHMHIAEIPGEIDYVKERTGGYSTVEHLSRIGFLDKNILGAHTVWLTDKEVDLFRLHNVKSSHNPAAAMRVLGFAKVPEMLKKGVVVSIGTDGAPCNNRMDMVDEMYLTALIHKGRTLSPKTTPAETIIEMATINGAKTILREEETGSLEVGKKADLIVIDPRSIGNMPQHDPVSSIVYSMHSTNIESTMCDGRWLMKNRKVAVVSEEDILDRAEEMAEKIRKRAGIVIPDRFPTIR</sequence>
<evidence type="ECO:0000313" key="4">
    <source>
        <dbReference type="Proteomes" id="UP000315343"/>
    </source>
</evidence>
<dbReference type="InterPro" id="IPR006680">
    <property type="entry name" value="Amidohydro-rel"/>
</dbReference>
<keyword evidence="4" id="KW-1185">Reference proteome</keyword>
<keyword evidence="1" id="KW-0378">Hydrolase</keyword>
<dbReference type="RefSeq" id="WP_145085218.1">
    <property type="nucleotide sequence ID" value="NZ_DAMBUX010000032.1"/>
</dbReference>
<feature type="domain" description="Amidohydrolase-related" evidence="2">
    <location>
        <begin position="57"/>
        <end position="412"/>
    </location>
</feature>
<reference evidence="3 4" key="1">
    <citation type="submission" date="2019-07" db="EMBL/GenBank/DDBJ databases">
        <title>Genomic Encyclopedia of Type Strains, Phase I: the one thousand microbial genomes (KMG-I) project.</title>
        <authorList>
            <person name="Kyrpides N."/>
        </authorList>
    </citation>
    <scope>NUCLEOTIDE SEQUENCE [LARGE SCALE GENOMIC DNA]</scope>
    <source>
        <strain evidence="3 4">DSM 13558</strain>
    </source>
</reference>
<dbReference type="GO" id="GO:0016810">
    <property type="term" value="F:hydrolase activity, acting on carbon-nitrogen (but not peptide) bonds"/>
    <property type="evidence" value="ECO:0007669"/>
    <property type="project" value="InterPro"/>
</dbReference>
<dbReference type="InterPro" id="IPR032466">
    <property type="entry name" value="Metal_Hydrolase"/>
</dbReference>
<dbReference type="Proteomes" id="UP000315343">
    <property type="component" value="Unassembled WGS sequence"/>
</dbReference>
<accession>A0A562J5T5</accession>
<evidence type="ECO:0000256" key="1">
    <source>
        <dbReference type="ARBA" id="ARBA00022801"/>
    </source>
</evidence>
<dbReference type="Gene3D" id="3.20.20.140">
    <property type="entry name" value="Metal-dependent hydrolases"/>
    <property type="match status" value="1"/>
</dbReference>
<dbReference type="OrthoDB" id="9807210at2"/>
<name>A0A562J5T5_9FIRM</name>
<protein>
    <submittedName>
        <fullName evidence="3">5-methylthioadenosine/S-adenosylhomocysteine deaminase</fullName>
    </submittedName>
</protein>
<evidence type="ECO:0000259" key="2">
    <source>
        <dbReference type="Pfam" id="PF01979"/>
    </source>
</evidence>
<dbReference type="PANTHER" id="PTHR43794:SF11">
    <property type="entry name" value="AMIDOHYDROLASE-RELATED DOMAIN-CONTAINING PROTEIN"/>
    <property type="match status" value="1"/>
</dbReference>
<evidence type="ECO:0000313" key="3">
    <source>
        <dbReference type="EMBL" id="TWH78453.1"/>
    </source>
</evidence>
<dbReference type="InterPro" id="IPR050287">
    <property type="entry name" value="MTA/SAH_deaminase"/>
</dbReference>
<dbReference type="PANTHER" id="PTHR43794">
    <property type="entry name" value="AMINOHYDROLASE SSNA-RELATED"/>
    <property type="match status" value="1"/>
</dbReference>
<comment type="caution">
    <text evidence="3">The sequence shown here is derived from an EMBL/GenBank/DDBJ whole genome shotgun (WGS) entry which is preliminary data.</text>
</comment>
<gene>
    <name evidence="3" type="ORF">LY60_02913</name>
</gene>